<dbReference type="SUPFAM" id="SSF55781">
    <property type="entry name" value="GAF domain-like"/>
    <property type="match status" value="1"/>
</dbReference>
<feature type="coiled-coil region" evidence="5">
    <location>
        <begin position="209"/>
        <end position="236"/>
    </location>
</feature>
<keyword evidence="1" id="KW-0808">Transferase</keyword>
<gene>
    <name evidence="7" type="ORF">GGQ55_004357</name>
</gene>
<dbReference type="SMART" id="SM01012">
    <property type="entry name" value="ANTAR"/>
    <property type="match status" value="1"/>
</dbReference>
<dbReference type="Gene3D" id="3.30.450.40">
    <property type="match status" value="1"/>
</dbReference>
<name>A0A853CMN3_9ACTN</name>
<dbReference type="Pfam" id="PF03861">
    <property type="entry name" value="ANTAR"/>
    <property type="match status" value="1"/>
</dbReference>
<protein>
    <submittedName>
        <fullName evidence="7">GAF domain-containing protein</fullName>
    </submittedName>
</protein>
<feature type="domain" description="ANTAR" evidence="6">
    <location>
        <begin position="166"/>
        <end position="227"/>
    </location>
</feature>
<dbReference type="InterPro" id="IPR005561">
    <property type="entry name" value="ANTAR"/>
</dbReference>
<evidence type="ECO:0000259" key="6">
    <source>
        <dbReference type="PROSITE" id="PS50921"/>
    </source>
</evidence>
<dbReference type="InterPro" id="IPR003018">
    <property type="entry name" value="GAF"/>
</dbReference>
<evidence type="ECO:0000256" key="1">
    <source>
        <dbReference type="ARBA" id="ARBA00022679"/>
    </source>
</evidence>
<dbReference type="InterPro" id="IPR012074">
    <property type="entry name" value="GAF_ANTAR"/>
</dbReference>
<dbReference type="Pfam" id="PF13185">
    <property type="entry name" value="GAF_2"/>
    <property type="match status" value="1"/>
</dbReference>
<keyword evidence="2" id="KW-0418">Kinase</keyword>
<dbReference type="SMART" id="SM00065">
    <property type="entry name" value="GAF"/>
    <property type="match status" value="1"/>
</dbReference>
<dbReference type="GO" id="GO:0003723">
    <property type="term" value="F:RNA binding"/>
    <property type="evidence" value="ECO:0007669"/>
    <property type="project" value="InterPro"/>
</dbReference>
<evidence type="ECO:0000256" key="4">
    <source>
        <dbReference type="ARBA" id="ARBA00023163"/>
    </source>
</evidence>
<dbReference type="SUPFAM" id="SSF52172">
    <property type="entry name" value="CheY-like"/>
    <property type="match status" value="1"/>
</dbReference>
<dbReference type="InterPro" id="IPR029016">
    <property type="entry name" value="GAF-like_dom_sf"/>
</dbReference>
<sequence>MASPGSGDEGGLDVVRMLDEFEGVSRFLGAVVRWAVAKTPGAQACGLTVEQAGHGVTVEYSGEMAARADERQYELDDGPCLQAMRTGKPVLATDLTTEDRWGAYPARALAVGVGSSLSLPLRIGVKGRGALNLYSNRAHAFTDDDRQAAEVWAAQAGGALAVALRMAEREEAVDNLHQGMASRQLIGQAVGLLMAQRRCTADQAFDLLKAASQRNNEKLRDLAQRLVDAHDAAMRETP</sequence>
<organism evidence="7 8">
    <name type="scientific">Petropleomorpha daqingensis</name>
    <dbReference type="NCBI Taxonomy" id="2026353"/>
    <lineage>
        <taxon>Bacteria</taxon>
        <taxon>Bacillati</taxon>
        <taxon>Actinomycetota</taxon>
        <taxon>Actinomycetes</taxon>
        <taxon>Geodermatophilales</taxon>
        <taxon>Geodermatophilaceae</taxon>
        <taxon>Petropleomorpha</taxon>
    </lineage>
</organism>
<keyword evidence="3" id="KW-0805">Transcription regulation</keyword>
<keyword evidence="8" id="KW-1185">Reference proteome</keyword>
<dbReference type="EMBL" id="JACBZT010000001">
    <property type="protein sequence ID" value="NYJ08079.1"/>
    <property type="molecule type" value="Genomic_DNA"/>
</dbReference>
<comment type="caution">
    <text evidence="7">The sequence shown here is derived from an EMBL/GenBank/DDBJ whole genome shotgun (WGS) entry which is preliminary data.</text>
</comment>
<dbReference type="PIRSF" id="PIRSF036625">
    <property type="entry name" value="GAF_ANTAR"/>
    <property type="match status" value="1"/>
</dbReference>
<dbReference type="RefSeq" id="WP_179720404.1">
    <property type="nucleotide sequence ID" value="NZ_JACBZT010000001.1"/>
</dbReference>
<accession>A0A853CMN3</accession>
<evidence type="ECO:0000256" key="3">
    <source>
        <dbReference type="ARBA" id="ARBA00023015"/>
    </source>
</evidence>
<dbReference type="PROSITE" id="PS50921">
    <property type="entry name" value="ANTAR"/>
    <property type="match status" value="1"/>
</dbReference>
<evidence type="ECO:0000313" key="7">
    <source>
        <dbReference type="EMBL" id="NYJ08079.1"/>
    </source>
</evidence>
<keyword evidence="5" id="KW-0175">Coiled coil</keyword>
<proteinExistence type="predicted"/>
<dbReference type="GO" id="GO:0016301">
    <property type="term" value="F:kinase activity"/>
    <property type="evidence" value="ECO:0007669"/>
    <property type="project" value="UniProtKB-KW"/>
</dbReference>
<dbReference type="InterPro" id="IPR011006">
    <property type="entry name" value="CheY-like_superfamily"/>
</dbReference>
<evidence type="ECO:0000313" key="8">
    <source>
        <dbReference type="Proteomes" id="UP000541969"/>
    </source>
</evidence>
<dbReference type="AlphaFoldDB" id="A0A853CMN3"/>
<dbReference type="InterPro" id="IPR036388">
    <property type="entry name" value="WH-like_DNA-bd_sf"/>
</dbReference>
<dbReference type="Gene3D" id="1.10.10.10">
    <property type="entry name" value="Winged helix-like DNA-binding domain superfamily/Winged helix DNA-binding domain"/>
    <property type="match status" value="1"/>
</dbReference>
<evidence type="ECO:0000256" key="5">
    <source>
        <dbReference type="SAM" id="Coils"/>
    </source>
</evidence>
<dbReference type="Proteomes" id="UP000541969">
    <property type="component" value="Unassembled WGS sequence"/>
</dbReference>
<keyword evidence="4" id="KW-0804">Transcription</keyword>
<evidence type="ECO:0000256" key="2">
    <source>
        <dbReference type="ARBA" id="ARBA00022777"/>
    </source>
</evidence>
<reference evidence="7 8" key="1">
    <citation type="submission" date="2020-07" db="EMBL/GenBank/DDBJ databases">
        <title>Sequencing the genomes of 1000 actinobacteria strains.</title>
        <authorList>
            <person name="Klenk H.-P."/>
        </authorList>
    </citation>
    <scope>NUCLEOTIDE SEQUENCE [LARGE SCALE GENOMIC DNA]</scope>
    <source>
        <strain evidence="7 8">DSM 104001</strain>
    </source>
</reference>